<dbReference type="Proteomes" id="UP000319769">
    <property type="component" value="Unassembled WGS sequence"/>
</dbReference>
<dbReference type="Pfam" id="PF02126">
    <property type="entry name" value="PTE"/>
    <property type="match status" value="1"/>
</dbReference>
<comment type="caution">
    <text evidence="5">The sequence shown here is derived from an EMBL/GenBank/DDBJ whole genome shotgun (WGS) entry which is preliminary data.</text>
</comment>
<feature type="binding site" evidence="3">
    <location>
        <position position="29"/>
    </location>
    <ligand>
        <name>a divalent metal cation</name>
        <dbReference type="ChEBI" id="CHEBI:60240"/>
        <label>1</label>
    </ligand>
</feature>
<feature type="binding site" evidence="3">
    <location>
        <position position="31"/>
    </location>
    <ligand>
        <name>a divalent metal cation</name>
        <dbReference type="ChEBI" id="CHEBI:60240"/>
        <label>1</label>
    </ligand>
</feature>
<protein>
    <submittedName>
        <fullName evidence="5">Phosphotriesterase-related protein</fullName>
    </submittedName>
</protein>
<dbReference type="InterPro" id="IPR017947">
    <property type="entry name" value="AryldialkylPase_Zn-BS"/>
</dbReference>
<keyword evidence="2" id="KW-0378">Hydrolase</keyword>
<comment type="cofactor">
    <cofactor evidence="3">
        <name>a divalent metal cation</name>
        <dbReference type="ChEBI" id="CHEBI:60240"/>
    </cofactor>
    <text evidence="3">Binds 2 divalent metal cations per subunit.</text>
</comment>
<name>A0A5N0VH63_9PSEU</name>
<evidence type="ECO:0000256" key="2">
    <source>
        <dbReference type="ARBA" id="ARBA00022801"/>
    </source>
</evidence>
<dbReference type="GO" id="GO:0016788">
    <property type="term" value="F:hydrolase activity, acting on ester bonds"/>
    <property type="evidence" value="ECO:0007669"/>
    <property type="project" value="InterPro"/>
</dbReference>
<dbReference type="InterPro" id="IPR001559">
    <property type="entry name" value="Phosphotriesterase"/>
</dbReference>
<comment type="similarity">
    <text evidence="4">Belongs to the metallo-dependent hydrolases superfamily. Phosphotriesterase family.</text>
</comment>
<sequence length="360" mass="38616">MPPGARTDAAVMTVTGPVPASQLGATLPHEHLFIDLSCYLIDPGDAGAAAALELPVRLDTLDDVRRSPYANRENCVLDDLELAVAEAGQFRALGGTTIVDVTPAEIGRDPLGLRAVSQRTGLRIVTSCGHYIDAAHTGTLRAAAEDTIAERFVREIRDGIGDTGIRPGIIGEIGTGDPITGSELKILRAAATAHRETGLPITVHVHPPARRGHEVLDVLESAGADLTRVVLGHCDASLVHPDITFEEGVAYHRSLAERGCFVEYDLCGNAGHFSTDTHSWWLPSDRERVQAISSLAESGFLGSVLLSQDVGHKHYLRQYGGWGYGHILRTFPGHLRDAGFTDADIVRITVDNPRRMLAGD</sequence>
<keyword evidence="6" id="KW-1185">Reference proteome</keyword>
<accession>A0A5N0VH63</accession>
<dbReference type="AlphaFoldDB" id="A0A5N0VH63"/>
<feature type="binding site" evidence="3">
    <location>
        <position position="172"/>
    </location>
    <ligand>
        <name>a divalent metal cation</name>
        <dbReference type="ChEBI" id="CHEBI:60240"/>
        <label>2</label>
    </ligand>
</feature>
<dbReference type="PIRSF" id="PIRSF016839">
    <property type="entry name" value="PhP"/>
    <property type="match status" value="1"/>
</dbReference>
<dbReference type="OrthoDB" id="9795018at2"/>
<dbReference type="SUPFAM" id="SSF51556">
    <property type="entry name" value="Metallo-dependent hydrolases"/>
    <property type="match status" value="1"/>
</dbReference>
<dbReference type="InterPro" id="IPR032466">
    <property type="entry name" value="Metal_Hydrolase"/>
</dbReference>
<feature type="binding site" evidence="3">
    <location>
        <position position="172"/>
    </location>
    <ligand>
        <name>a divalent metal cation</name>
        <dbReference type="ChEBI" id="CHEBI:60240"/>
        <label>1</label>
    </ligand>
</feature>
<feature type="binding site" evidence="3">
    <location>
        <position position="233"/>
    </location>
    <ligand>
        <name>a divalent metal cation</name>
        <dbReference type="ChEBI" id="CHEBI:60240"/>
        <label>2</label>
    </ligand>
</feature>
<reference evidence="5" key="1">
    <citation type="submission" date="2019-09" db="EMBL/GenBank/DDBJ databases">
        <authorList>
            <person name="Teo W.F.A."/>
            <person name="Duangmal K."/>
        </authorList>
    </citation>
    <scope>NUCLEOTIDE SEQUENCE [LARGE SCALE GENOMIC DNA]</scope>
    <source>
        <strain evidence="5">K81G1</strain>
    </source>
</reference>
<feature type="binding site" evidence="3">
    <location>
        <position position="204"/>
    </location>
    <ligand>
        <name>a divalent metal cation</name>
        <dbReference type="ChEBI" id="CHEBI:60240"/>
        <label>2</label>
    </ligand>
</feature>
<proteinExistence type="inferred from homology"/>
<feature type="binding site" evidence="3">
    <location>
        <position position="309"/>
    </location>
    <ligand>
        <name>a divalent metal cation</name>
        <dbReference type="ChEBI" id="CHEBI:60240"/>
        <label>1</label>
    </ligand>
</feature>
<evidence type="ECO:0000256" key="1">
    <source>
        <dbReference type="ARBA" id="ARBA00022723"/>
    </source>
</evidence>
<evidence type="ECO:0000313" key="5">
    <source>
        <dbReference type="EMBL" id="KAA9164012.1"/>
    </source>
</evidence>
<dbReference type="PROSITE" id="PS51347">
    <property type="entry name" value="PHOSPHOTRIESTERASE_2"/>
    <property type="match status" value="1"/>
</dbReference>
<keyword evidence="1 3" id="KW-0479">Metal-binding</keyword>
<dbReference type="EMBL" id="VMNW02000008">
    <property type="protein sequence ID" value="KAA9164012.1"/>
    <property type="molecule type" value="Genomic_DNA"/>
</dbReference>
<organism evidence="5 6">
    <name type="scientific">Amycolatopsis acidicola</name>
    <dbReference type="NCBI Taxonomy" id="2596893"/>
    <lineage>
        <taxon>Bacteria</taxon>
        <taxon>Bacillati</taxon>
        <taxon>Actinomycetota</taxon>
        <taxon>Actinomycetes</taxon>
        <taxon>Pseudonocardiales</taxon>
        <taxon>Pseudonocardiaceae</taxon>
        <taxon>Amycolatopsis</taxon>
    </lineage>
</organism>
<evidence type="ECO:0000313" key="6">
    <source>
        <dbReference type="Proteomes" id="UP000319769"/>
    </source>
</evidence>
<evidence type="ECO:0000256" key="4">
    <source>
        <dbReference type="PROSITE-ProRule" id="PRU00679"/>
    </source>
</evidence>
<comment type="caution">
    <text evidence="4">Lacks conserved residue(s) required for the propagation of feature annotation.</text>
</comment>
<dbReference type="PANTHER" id="PTHR10819:SF3">
    <property type="entry name" value="PHOSPHOTRIESTERASE-RELATED PROTEIN"/>
    <property type="match status" value="1"/>
</dbReference>
<dbReference type="PROSITE" id="PS01322">
    <property type="entry name" value="PHOSPHOTRIESTERASE_1"/>
    <property type="match status" value="1"/>
</dbReference>
<evidence type="ECO:0000256" key="3">
    <source>
        <dbReference type="PIRSR" id="PIRSR601559-52"/>
    </source>
</evidence>
<dbReference type="PANTHER" id="PTHR10819">
    <property type="entry name" value="PHOSPHOTRIESTERASE-RELATED"/>
    <property type="match status" value="1"/>
</dbReference>
<gene>
    <name evidence="5" type="ORF">FPZ12_008320</name>
</gene>
<dbReference type="GO" id="GO:0008270">
    <property type="term" value="F:zinc ion binding"/>
    <property type="evidence" value="ECO:0007669"/>
    <property type="project" value="InterPro"/>
</dbReference>
<dbReference type="Gene3D" id="3.20.20.140">
    <property type="entry name" value="Metal-dependent hydrolases"/>
    <property type="match status" value="1"/>
</dbReference>